<comment type="caution">
    <text evidence="2">The sequence shown here is derived from an EMBL/GenBank/DDBJ whole genome shotgun (WGS) entry which is preliminary data.</text>
</comment>
<dbReference type="PIRSF" id="PIRSF018249">
    <property type="entry name" value="MyrA_prd"/>
    <property type="match status" value="1"/>
</dbReference>
<dbReference type="Proteomes" id="UP001589748">
    <property type="component" value="Unassembled WGS sequence"/>
</dbReference>
<evidence type="ECO:0000259" key="1">
    <source>
        <dbReference type="Pfam" id="PF13649"/>
    </source>
</evidence>
<dbReference type="EMBL" id="JBHMDM010000002">
    <property type="protein sequence ID" value="MFB9376175.1"/>
    <property type="molecule type" value="Genomic_DNA"/>
</dbReference>
<evidence type="ECO:0000313" key="3">
    <source>
        <dbReference type="Proteomes" id="UP001589748"/>
    </source>
</evidence>
<reference evidence="2 3" key="1">
    <citation type="submission" date="2024-09" db="EMBL/GenBank/DDBJ databases">
        <authorList>
            <person name="Sun Q."/>
            <person name="Mori K."/>
        </authorList>
    </citation>
    <scope>NUCLEOTIDE SEQUENCE [LARGE SCALE GENOMIC DNA]</scope>
    <source>
        <strain evidence="2 3">TISTR 1856</strain>
    </source>
</reference>
<dbReference type="Gene3D" id="3.40.50.150">
    <property type="entry name" value="Vaccinia Virus protein VP39"/>
    <property type="match status" value="1"/>
</dbReference>
<feature type="domain" description="Methyltransferase" evidence="1">
    <location>
        <begin position="102"/>
        <end position="185"/>
    </location>
</feature>
<keyword evidence="3" id="KW-1185">Reference proteome</keyword>
<dbReference type="SUPFAM" id="SSF53335">
    <property type="entry name" value="S-adenosyl-L-methionine-dependent methyltransferases"/>
    <property type="match status" value="1"/>
</dbReference>
<dbReference type="RefSeq" id="WP_380134720.1">
    <property type="nucleotide sequence ID" value="NZ_JBHLUI010000002.1"/>
</dbReference>
<dbReference type="GO" id="GO:0008168">
    <property type="term" value="F:methyltransferase activity"/>
    <property type="evidence" value="ECO:0007669"/>
    <property type="project" value="UniProtKB-KW"/>
</dbReference>
<dbReference type="GO" id="GO:0032259">
    <property type="term" value="P:methylation"/>
    <property type="evidence" value="ECO:0007669"/>
    <property type="project" value="UniProtKB-KW"/>
</dbReference>
<keyword evidence="2" id="KW-0489">Methyltransferase</keyword>
<gene>
    <name evidence="2" type="ORF">ACFFVI_04255</name>
</gene>
<accession>A0ABV5LQ08</accession>
<dbReference type="InterPro" id="IPR041698">
    <property type="entry name" value="Methyltransf_25"/>
</dbReference>
<evidence type="ECO:0000313" key="2">
    <source>
        <dbReference type="EMBL" id="MFB9376175.1"/>
    </source>
</evidence>
<keyword evidence="2" id="KW-0808">Transferase</keyword>
<dbReference type="InterPro" id="IPR016718">
    <property type="entry name" value="rRNA_m1G-MeTrfase_A_prd"/>
</dbReference>
<organism evidence="2 3">
    <name type="scientific">Kineococcus gynurae</name>
    <dbReference type="NCBI Taxonomy" id="452979"/>
    <lineage>
        <taxon>Bacteria</taxon>
        <taxon>Bacillati</taxon>
        <taxon>Actinomycetota</taxon>
        <taxon>Actinomycetes</taxon>
        <taxon>Kineosporiales</taxon>
        <taxon>Kineosporiaceae</taxon>
        <taxon>Kineococcus</taxon>
    </lineage>
</organism>
<dbReference type="Pfam" id="PF13649">
    <property type="entry name" value="Methyltransf_25"/>
    <property type="match status" value="1"/>
</dbReference>
<name>A0ABV5LQ08_9ACTN</name>
<dbReference type="InterPro" id="IPR029063">
    <property type="entry name" value="SAM-dependent_MTases_sf"/>
</dbReference>
<proteinExistence type="predicted"/>
<protein>
    <submittedName>
        <fullName evidence="2">Methyltransferase domain-containing protein</fullName>
    </submittedName>
</protein>
<sequence>MGTRRELPAGLLAVLPALRCPVCEAGLAPGAGPARSVTCADGHVVDLARQGSLNLSGGRPLPAGDTAAMVAARQEFLATGHYAPIADAVADAVARHAPEGLVVDLGGGTGQYLAHVLDAVPAAHGICLDTSTPAVHRAARSHPRVAAVAADAWRALPVQDGCAAAVLGIFAPRNPVEVRRVLGPDGVWVVVTPHPEHLAELVGPLGMIAVDPRKEERLAEEFRGWATLERRDVVVVRELGHADLRALVEMGPSAHHVTAEDLRGRVAALADPTPVTLAVRVTTLRPT</sequence>